<gene>
    <name evidence="2" type="ORF">FOZ63_009955</name>
</gene>
<feature type="region of interest" description="Disordered" evidence="1">
    <location>
        <begin position="72"/>
        <end position="93"/>
    </location>
</feature>
<sequence>MRERGADGRLTGAPLYPAIGAAAADLGSRYSMEESAAPALPEGPNAVSLEDPTSLAETARSKLSAFTNREKARLHTEEEHKENSMNTAQVGASHPASLVQAVDSDIQVLPPLIEMRTVAARDNSSDRKVEDHRSPAAIRTTAALMRLQLKQEKTLKGVCSCFNASSSFYNKECAQYSIQRLSDATRHACNCRFYNKQRQLLASLGQQPITRRLSNDPT</sequence>
<protein>
    <submittedName>
        <fullName evidence="2">Uncharacterized protein</fullName>
    </submittedName>
</protein>
<reference evidence="2 3" key="1">
    <citation type="submission" date="2020-04" db="EMBL/GenBank/DDBJ databases">
        <title>Perkinsus olseni comparative genomics.</title>
        <authorList>
            <person name="Bogema D.R."/>
        </authorList>
    </citation>
    <scope>NUCLEOTIDE SEQUENCE [LARGE SCALE GENOMIC DNA]</scope>
    <source>
        <strain evidence="2 3">ATCC PRA-207</strain>
    </source>
</reference>
<dbReference type="EMBL" id="JABANO010037588">
    <property type="protein sequence ID" value="KAF4699927.1"/>
    <property type="molecule type" value="Genomic_DNA"/>
</dbReference>
<evidence type="ECO:0000313" key="2">
    <source>
        <dbReference type="EMBL" id="KAF4699927.1"/>
    </source>
</evidence>
<comment type="caution">
    <text evidence="2">The sequence shown here is derived from an EMBL/GenBank/DDBJ whole genome shotgun (WGS) entry which is preliminary data.</text>
</comment>
<keyword evidence="3" id="KW-1185">Reference proteome</keyword>
<feature type="region of interest" description="Disordered" evidence="1">
    <location>
        <begin position="34"/>
        <end position="54"/>
    </location>
</feature>
<name>A0A7J6PVD7_PEROL</name>
<evidence type="ECO:0000313" key="3">
    <source>
        <dbReference type="Proteomes" id="UP000553632"/>
    </source>
</evidence>
<accession>A0A7J6PVD7</accession>
<proteinExistence type="predicted"/>
<organism evidence="2 3">
    <name type="scientific">Perkinsus olseni</name>
    <name type="common">Perkinsus atlanticus</name>
    <dbReference type="NCBI Taxonomy" id="32597"/>
    <lineage>
        <taxon>Eukaryota</taxon>
        <taxon>Sar</taxon>
        <taxon>Alveolata</taxon>
        <taxon>Perkinsozoa</taxon>
        <taxon>Perkinsea</taxon>
        <taxon>Perkinsida</taxon>
        <taxon>Perkinsidae</taxon>
        <taxon>Perkinsus</taxon>
    </lineage>
</organism>
<dbReference type="Proteomes" id="UP000553632">
    <property type="component" value="Unassembled WGS sequence"/>
</dbReference>
<evidence type="ECO:0000256" key="1">
    <source>
        <dbReference type="SAM" id="MobiDB-lite"/>
    </source>
</evidence>
<dbReference type="AlphaFoldDB" id="A0A7J6PVD7"/>
<feature type="compositionally biased region" description="Basic and acidic residues" evidence="1">
    <location>
        <begin position="72"/>
        <end position="83"/>
    </location>
</feature>